<accession>A0A8J5VYE8</accession>
<dbReference type="AlphaFoldDB" id="A0A8J5VYE8"/>
<comment type="caution">
    <text evidence="2">The sequence shown here is derived from an EMBL/GenBank/DDBJ whole genome shotgun (WGS) entry which is preliminary data.</text>
</comment>
<keyword evidence="3" id="KW-1185">Reference proteome</keyword>
<dbReference type="Proteomes" id="UP000729402">
    <property type="component" value="Unassembled WGS sequence"/>
</dbReference>
<feature type="compositionally biased region" description="Pro residues" evidence="1">
    <location>
        <begin position="57"/>
        <end position="70"/>
    </location>
</feature>
<evidence type="ECO:0000313" key="2">
    <source>
        <dbReference type="EMBL" id="KAG8064324.1"/>
    </source>
</evidence>
<evidence type="ECO:0000256" key="1">
    <source>
        <dbReference type="SAM" id="MobiDB-lite"/>
    </source>
</evidence>
<reference evidence="2" key="1">
    <citation type="journal article" date="2021" name="bioRxiv">
        <title>Whole Genome Assembly and Annotation of Northern Wild Rice, Zizania palustris L., Supports a Whole Genome Duplication in the Zizania Genus.</title>
        <authorList>
            <person name="Haas M."/>
            <person name="Kono T."/>
            <person name="Macchietto M."/>
            <person name="Millas R."/>
            <person name="McGilp L."/>
            <person name="Shao M."/>
            <person name="Duquette J."/>
            <person name="Hirsch C.N."/>
            <person name="Kimball J."/>
        </authorList>
    </citation>
    <scope>NUCLEOTIDE SEQUENCE</scope>
    <source>
        <tissue evidence="2">Fresh leaf tissue</tissue>
    </source>
</reference>
<protein>
    <submittedName>
        <fullName evidence="2">Uncharacterized protein</fullName>
    </submittedName>
</protein>
<dbReference type="EMBL" id="JAAALK010000285">
    <property type="protein sequence ID" value="KAG8064324.1"/>
    <property type="molecule type" value="Genomic_DNA"/>
</dbReference>
<feature type="region of interest" description="Disordered" evidence="1">
    <location>
        <begin position="57"/>
        <end position="76"/>
    </location>
</feature>
<evidence type="ECO:0000313" key="3">
    <source>
        <dbReference type="Proteomes" id="UP000729402"/>
    </source>
</evidence>
<name>A0A8J5VYE8_ZIZPA</name>
<gene>
    <name evidence="2" type="ORF">GUJ93_ZPchr0004g39991</name>
</gene>
<proteinExistence type="predicted"/>
<reference evidence="2" key="2">
    <citation type="submission" date="2021-02" db="EMBL/GenBank/DDBJ databases">
        <authorList>
            <person name="Kimball J.A."/>
            <person name="Haas M.W."/>
            <person name="Macchietto M."/>
            <person name="Kono T."/>
            <person name="Duquette J."/>
            <person name="Shao M."/>
        </authorList>
    </citation>
    <scope>NUCLEOTIDE SEQUENCE</scope>
    <source>
        <tissue evidence="2">Fresh leaf tissue</tissue>
    </source>
</reference>
<organism evidence="2 3">
    <name type="scientific">Zizania palustris</name>
    <name type="common">Northern wild rice</name>
    <dbReference type="NCBI Taxonomy" id="103762"/>
    <lineage>
        <taxon>Eukaryota</taxon>
        <taxon>Viridiplantae</taxon>
        <taxon>Streptophyta</taxon>
        <taxon>Embryophyta</taxon>
        <taxon>Tracheophyta</taxon>
        <taxon>Spermatophyta</taxon>
        <taxon>Magnoliopsida</taxon>
        <taxon>Liliopsida</taxon>
        <taxon>Poales</taxon>
        <taxon>Poaceae</taxon>
        <taxon>BOP clade</taxon>
        <taxon>Oryzoideae</taxon>
        <taxon>Oryzeae</taxon>
        <taxon>Zizaniinae</taxon>
        <taxon>Zizania</taxon>
    </lineage>
</organism>
<sequence>MAPATSSFLAPPLVAGLGAASPSFPVMSPPPRPDLALFWPLWVGRSPPMWLPPTLPLLPPSPPPIPPPPLLRSASG</sequence>